<dbReference type="RefSeq" id="WP_217945977.1">
    <property type="nucleotide sequence ID" value="NZ_JAHTGR010000024.1"/>
</dbReference>
<dbReference type="EMBL" id="JALJZU010000008">
    <property type="protein sequence ID" value="MCP2010603.1"/>
    <property type="molecule type" value="Genomic_DNA"/>
</dbReference>
<reference evidence="9" key="2">
    <citation type="submission" date="2022-03" db="EMBL/GenBank/DDBJ databases">
        <title>Genome Encyclopedia of Bacteria and Archaea VI: Functional Genomics of Type Strains.</title>
        <authorList>
            <person name="Whitman W."/>
        </authorList>
    </citation>
    <scope>NUCLEOTIDE SEQUENCE</scope>
    <source>
        <strain evidence="9">HSC-15S17</strain>
    </source>
</reference>
<keyword evidence="5" id="KW-0067">ATP-binding</keyword>
<evidence type="ECO:0000313" key="11">
    <source>
        <dbReference type="Proteomes" id="UP001162889"/>
    </source>
</evidence>
<dbReference type="InterPro" id="IPR051786">
    <property type="entry name" value="ASN_synthetase/amidase"/>
</dbReference>
<reference evidence="8" key="1">
    <citation type="submission" date="2021-07" db="EMBL/GenBank/DDBJ databases">
        <title>Characterization of violacein-producing bacteria and related species.</title>
        <authorList>
            <person name="Wilson H.S."/>
            <person name="De Leon M.E."/>
        </authorList>
    </citation>
    <scope>NUCLEOTIDE SEQUENCE</scope>
    <source>
        <strain evidence="8">HSC-15S17</strain>
    </source>
</reference>
<accession>A0AA41L6B0</accession>
<dbReference type="PIRSF" id="PIRSF001589">
    <property type="entry name" value="Asn_synthetase_glu-h"/>
    <property type="match status" value="1"/>
</dbReference>
<dbReference type="Proteomes" id="UP001155901">
    <property type="component" value="Unassembled WGS sequence"/>
</dbReference>
<evidence type="ECO:0000313" key="10">
    <source>
        <dbReference type="Proteomes" id="UP001155901"/>
    </source>
</evidence>
<evidence type="ECO:0000256" key="3">
    <source>
        <dbReference type="ARBA" id="ARBA00012737"/>
    </source>
</evidence>
<dbReference type="Pfam" id="PF13537">
    <property type="entry name" value="GATase_7"/>
    <property type="match status" value="1"/>
</dbReference>
<dbReference type="GO" id="GO:0006529">
    <property type="term" value="P:asparagine biosynthetic process"/>
    <property type="evidence" value="ECO:0007669"/>
    <property type="project" value="InterPro"/>
</dbReference>
<comment type="pathway">
    <text evidence="1">Amino-acid biosynthesis; L-asparagine biosynthesis; L-asparagine from L-aspartate (L-Gln route): step 1/1.</text>
</comment>
<dbReference type="PANTHER" id="PTHR43284:SF1">
    <property type="entry name" value="ASPARAGINE SYNTHETASE"/>
    <property type="match status" value="1"/>
</dbReference>
<dbReference type="PANTHER" id="PTHR43284">
    <property type="entry name" value="ASPARAGINE SYNTHETASE (GLUTAMINE-HYDROLYZING)"/>
    <property type="match status" value="1"/>
</dbReference>
<comment type="catalytic activity">
    <reaction evidence="6">
        <text>L-aspartate + L-glutamine + ATP + H2O = L-asparagine + L-glutamate + AMP + diphosphate + H(+)</text>
        <dbReference type="Rhea" id="RHEA:12228"/>
        <dbReference type="ChEBI" id="CHEBI:15377"/>
        <dbReference type="ChEBI" id="CHEBI:15378"/>
        <dbReference type="ChEBI" id="CHEBI:29985"/>
        <dbReference type="ChEBI" id="CHEBI:29991"/>
        <dbReference type="ChEBI" id="CHEBI:30616"/>
        <dbReference type="ChEBI" id="CHEBI:33019"/>
        <dbReference type="ChEBI" id="CHEBI:58048"/>
        <dbReference type="ChEBI" id="CHEBI:58359"/>
        <dbReference type="ChEBI" id="CHEBI:456215"/>
        <dbReference type="EC" id="6.3.5.4"/>
    </reaction>
</comment>
<feature type="domain" description="Glutamine amidotransferase type-2" evidence="7">
    <location>
        <begin position="1"/>
        <end position="189"/>
    </location>
</feature>
<dbReference type="EC" id="6.3.5.4" evidence="3"/>
<evidence type="ECO:0000259" key="7">
    <source>
        <dbReference type="PROSITE" id="PS51278"/>
    </source>
</evidence>
<dbReference type="InterPro" id="IPR001962">
    <property type="entry name" value="Asn_synthase"/>
</dbReference>
<evidence type="ECO:0000313" key="8">
    <source>
        <dbReference type="EMBL" id="MBV6325089.1"/>
    </source>
</evidence>
<evidence type="ECO:0000256" key="2">
    <source>
        <dbReference type="ARBA" id="ARBA00005752"/>
    </source>
</evidence>
<evidence type="ECO:0000256" key="5">
    <source>
        <dbReference type="ARBA" id="ARBA00022840"/>
    </source>
</evidence>
<comment type="caution">
    <text evidence="8">The sequence shown here is derived from an EMBL/GenBank/DDBJ whole genome shotgun (WGS) entry which is preliminary data.</text>
</comment>
<dbReference type="Pfam" id="PF00733">
    <property type="entry name" value="Asn_synthase"/>
    <property type="match status" value="1"/>
</dbReference>
<dbReference type="CDD" id="cd01991">
    <property type="entry name" value="Asn_synthase_B_C"/>
    <property type="match status" value="1"/>
</dbReference>
<gene>
    <name evidence="8" type="ORF">KVP70_29650</name>
    <name evidence="9" type="ORF">L1274_004343</name>
</gene>
<protein>
    <recommendedName>
        <fullName evidence="3">asparagine synthase (glutamine-hydrolyzing)</fullName>
        <ecNumber evidence="3">6.3.5.4</ecNumber>
    </recommendedName>
</protein>
<dbReference type="InterPro" id="IPR017932">
    <property type="entry name" value="GATase_2_dom"/>
</dbReference>
<proteinExistence type="inferred from homology"/>
<dbReference type="GO" id="GO:0005829">
    <property type="term" value="C:cytosol"/>
    <property type="evidence" value="ECO:0007669"/>
    <property type="project" value="TreeGrafter"/>
</dbReference>
<organism evidence="8 10">
    <name type="scientific">Duganella violaceipulchra</name>
    <dbReference type="NCBI Taxonomy" id="2849652"/>
    <lineage>
        <taxon>Bacteria</taxon>
        <taxon>Pseudomonadati</taxon>
        <taxon>Pseudomonadota</taxon>
        <taxon>Betaproteobacteria</taxon>
        <taxon>Burkholderiales</taxon>
        <taxon>Oxalobacteraceae</taxon>
        <taxon>Telluria group</taxon>
        <taxon>Duganella</taxon>
    </lineage>
</organism>
<evidence type="ECO:0000313" key="9">
    <source>
        <dbReference type="EMBL" id="MCP2010603.1"/>
    </source>
</evidence>
<keyword evidence="9" id="KW-0436">Ligase</keyword>
<name>A0AA41L6B0_9BURK</name>
<dbReference type="AlphaFoldDB" id="A0AA41L6B0"/>
<evidence type="ECO:0000256" key="6">
    <source>
        <dbReference type="ARBA" id="ARBA00048741"/>
    </source>
</evidence>
<keyword evidence="11" id="KW-1185">Reference proteome</keyword>
<dbReference type="PROSITE" id="PS51278">
    <property type="entry name" value="GATASE_TYPE_2"/>
    <property type="match status" value="1"/>
</dbReference>
<dbReference type="EMBL" id="JAHTGR010000024">
    <property type="protein sequence ID" value="MBV6325089.1"/>
    <property type="molecule type" value="Genomic_DNA"/>
</dbReference>
<dbReference type="InterPro" id="IPR006426">
    <property type="entry name" value="Asn_synth_AEB"/>
</dbReference>
<dbReference type="GO" id="GO:0004066">
    <property type="term" value="F:asparagine synthase (glutamine-hydrolyzing) activity"/>
    <property type="evidence" value="ECO:0007669"/>
    <property type="project" value="UniProtKB-EC"/>
</dbReference>
<sequence length="567" mass="62104">MKMENAGPWCWAGKGSAPSWAGPPASVWSGGPATVLRYTGGEAAELGDSWLVFSGAIHNRAALAQAGAQHQQTSDARRLLSLLDEFGIDALEQVNGMFAFVWWDARRRRLTAARDRFGIQTLYWHASNGSLTLGPRMAPLLDALGLSRRIDDDSAIDFLVNGFTDQDERTMFANVRQLPAATLLEWDPASGRTNLRNWYRLAAPGGNQLSEPEAVEQFRSLLADAVRLRSDARQRPALMLSAGIDSSLIAGLLAAHNPTEPMPTYKTYFDSAAHDLRSHVDAVLTKTRAVHGAAMISATDLFDHRDAILAALEQPYERSIVAAHWVLCQRMAEDGVTATLDGVGADEQLGGYRVFQSSLLAFQRGEKPPGLAMVGASRPPQVLEPDANLDALYAWLPSDIRAAAARRIRAETDQGIDSFGQMCRHHMQQGALPMLLRFNRDVGRAFGQVSMSPFMDHRLVEYSIGLNDGMKYSGGRSKYILRRAAAGLVPEAIIHHDNKTSYLDIEVAWLGGPGLARLREGVRQAIGSLPRLLSPAVPEGPLDKYTILRMWRIDCLGAWARLYSAQG</sequence>
<comment type="similarity">
    <text evidence="2">Belongs to the asparagine synthetase family.</text>
</comment>
<keyword evidence="4" id="KW-0547">Nucleotide-binding</keyword>
<dbReference type="Proteomes" id="UP001162889">
    <property type="component" value="Unassembled WGS sequence"/>
</dbReference>
<evidence type="ECO:0000256" key="4">
    <source>
        <dbReference type="ARBA" id="ARBA00022741"/>
    </source>
</evidence>
<evidence type="ECO:0000256" key="1">
    <source>
        <dbReference type="ARBA" id="ARBA00005187"/>
    </source>
</evidence>